<protein>
    <recommendedName>
        <fullName evidence="3">Polyketide cyclase/dehydrase/lipid transport protein</fullName>
    </recommendedName>
</protein>
<keyword evidence="2" id="KW-1185">Reference proteome</keyword>
<reference evidence="1 2" key="1">
    <citation type="submission" date="2019-03" db="EMBL/GenBank/DDBJ databases">
        <title>Genomic Encyclopedia of Archaeal and Bacterial Type Strains, Phase II (KMG-II): from individual species to whole genera.</title>
        <authorList>
            <person name="Goeker M."/>
        </authorList>
    </citation>
    <scope>NUCLEOTIDE SEQUENCE [LARGE SCALE GENOMIC DNA]</scope>
    <source>
        <strain evidence="1 2">DSM 28323</strain>
    </source>
</reference>
<comment type="caution">
    <text evidence="1">The sequence shown here is derived from an EMBL/GenBank/DDBJ whole genome shotgun (WGS) entry which is preliminary data.</text>
</comment>
<dbReference type="EMBL" id="SNWP01000013">
    <property type="protein sequence ID" value="TDO25401.1"/>
    <property type="molecule type" value="Genomic_DNA"/>
</dbReference>
<evidence type="ECO:0000313" key="2">
    <source>
        <dbReference type="Proteomes" id="UP000295741"/>
    </source>
</evidence>
<organism evidence="1 2">
    <name type="scientific">Sediminibacterium goheungense</name>
    <dbReference type="NCBI Taxonomy" id="1086393"/>
    <lineage>
        <taxon>Bacteria</taxon>
        <taxon>Pseudomonadati</taxon>
        <taxon>Bacteroidota</taxon>
        <taxon>Chitinophagia</taxon>
        <taxon>Chitinophagales</taxon>
        <taxon>Chitinophagaceae</taxon>
        <taxon>Sediminibacterium</taxon>
    </lineage>
</organism>
<accession>A0A4R6IT42</accession>
<evidence type="ECO:0000313" key="1">
    <source>
        <dbReference type="EMBL" id="TDO25401.1"/>
    </source>
</evidence>
<dbReference type="InterPro" id="IPR023393">
    <property type="entry name" value="START-like_dom_sf"/>
</dbReference>
<gene>
    <name evidence="1" type="ORF">BC659_2942</name>
</gene>
<sequence length="167" mass="19045">MKLLKLGLISVVFLFALATAIGALLPSKVLVSRAVNIKAPVTQIQAEIKDIEHWKNWVEGMRDTIVRIRSAQEAVIGKSEVRITQVSDSMVVSEWISPQKKMQISTIRLLYQPQQAVTIVQWQFEQSVGWLPWEKLGTMMNDKILGPMMEKNLEQLRQYLEAKNSNL</sequence>
<name>A0A4R6IT42_9BACT</name>
<dbReference type="SUPFAM" id="SSF55961">
    <property type="entry name" value="Bet v1-like"/>
    <property type="match status" value="1"/>
</dbReference>
<proteinExistence type="predicted"/>
<dbReference type="OrthoDB" id="9807923at2"/>
<dbReference type="Proteomes" id="UP000295741">
    <property type="component" value="Unassembled WGS sequence"/>
</dbReference>
<dbReference type="AlphaFoldDB" id="A0A4R6IT42"/>
<evidence type="ECO:0008006" key="3">
    <source>
        <dbReference type="Google" id="ProtNLM"/>
    </source>
</evidence>
<dbReference type="Gene3D" id="3.30.530.20">
    <property type="match status" value="1"/>
</dbReference>
<dbReference type="RefSeq" id="WP_133475511.1">
    <property type="nucleotide sequence ID" value="NZ_SNWP01000013.1"/>
</dbReference>